<feature type="region of interest" description="Disordered" evidence="1">
    <location>
        <begin position="256"/>
        <end position="277"/>
    </location>
</feature>
<gene>
    <name evidence="2" type="ORF">PCOR1329_LOCUS39525</name>
</gene>
<evidence type="ECO:0000256" key="1">
    <source>
        <dbReference type="SAM" id="MobiDB-lite"/>
    </source>
</evidence>
<keyword evidence="3" id="KW-1185">Reference proteome</keyword>
<dbReference type="Proteomes" id="UP001189429">
    <property type="component" value="Unassembled WGS sequence"/>
</dbReference>
<proteinExistence type="predicted"/>
<dbReference type="EMBL" id="CAUYUJ010014771">
    <property type="protein sequence ID" value="CAK0845869.1"/>
    <property type="molecule type" value="Genomic_DNA"/>
</dbReference>
<evidence type="ECO:0000313" key="2">
    <source>
        <dbReference type="EMBL" id="CAK0845869.1"/>
    </source>
</evidence>
<feature type="region of interest" description="Disordered" evidence="1">
    <location>
        <begin position="396"/>
        <end position="435"/>
    </location>
</feature>
<name>A0ABN9TIU5_9DINO</name>
<comment type="caution">
    <text evidence="2">The sequence shown here is derived from an EMBL/GenBank/DDBJ whole genome shotgun (WGS) entry which is preliminary data.</text>
</comment>
<feature type="compositionally biased region" description="Low complexity" evidence="1">
    <location>
        <begin position="396"/>
        <end position="425"/>
    </location>
</feature>
<reference evidence="2" key="1">
    <citation type="submission" date="2023-10" db="EMBL/GenBank/DDBJ databases">
        <authorList>
            <person name="Chen Y."/>
            <person name="Shah S."/>
            <person name="Dougan E. K."/>
            <person name="Thang M."/>
            <person name="Chan C."/>
        </authorList>
    </citation>
    <scope>NUCLEOTIDE SEQUENCE [LARGE SCALE GENOMIC DNA]</scope>
</reference>
<feature type="region of interest" description="Disordered" evidence="1">
    <location>
        <begin position="293"/>
        <end position="340"/>
    </location>
</feature>
<organism evidence="2 3">
    <name type="scientific">Prorocentrum cordatum</name>
    <dbReference type="NCBI Taxonomy" id="2364126"/>
    <lineage>
        <taxon>Eukaryota</taxon>
        <taxon>Sar</taxon>
        <taxon>Alveolata</taxon>
        <taxon>Dinophyceae</taxon>
        <taxon>Prorocentrales</taxon>
        <taxon>Prorocentraceae</taxon>
        <taxon>Prorocentrum</taxon>
    </lineage>
</organism>
<sequence>MVKLCEVLDLLSIVNAGVVAPTRLMNALVAHYTAQQAHWAPALWKPNNHFNMHLPSQLHRHGLLLSTFLMERKHRAPKRFANERQNTKSFERSLIEDITCQHLFELKYELEGLDLLEPRLVPAVAANRASAPGELGPSAGGAAPISSSISAFFATAAAAIVAAVACVELEPEAVDWAGAEPPVPAEAPTAAAGPSKHELRGASAGGGVGEDEAAPAEFTFNESAVNKDPLAEENAALKRQLSTLRHLLLHDADAADAADAGQRRRRRATTPATPLPTSGTACWRWAARAASSSCGCSRGCRPPSTRRPSARAGRAPPRSWTDCSPGRPSRSARQSGTPALDCFGEQDRMVSTCSGWWLVATRTCLIALVSPGRPTASEYEELFQHYCPAAEAAPASATGSRSPAAGSSSAACRSGAQTPGEAAGPSGAGAAGAPAACLWPPPERTKILLPARSDDEQSLHPKRGDATCGLHGGSCSVM</sequence>
<accession>A0ABN9TIU5</accession>
<protein>
    <submittedName>
        <fullName evidence="2">Uncharacterized protein</fullName>
    </submittedName>
</protein>
<evidence type="ECO:0000313" key="3">
    <source>
        <dbReference type="Proteomes" id="UP001189429"/>
    </source>
</evidence>
<feature type="region of interest" description="Disordered" evidence="1">
    <location>
        <begin position="181"/>
        <end position="207"/>
    </location>
</feature>
<feature type="compositionally biased region" description="Low complexity" evidence="1">
    <location>
        <begin position="293"/>
        <end position="319"/>
    </location>
</feature>